<comment type="caution">
    <text evidence="2">The sequence shown here is derived from an EMBL/GenBank/DDBJ whole genome shotgun (WGS) entry which is preliminary data.</text>
</comment>
<evidence type="ECO:0000313" key="3">
    <source>
        <dbReference type="Proteomes" id="UP000290218"/>
    </source>
</evidence>
<gene>
    <name evidence="2" type="ORF">ESB00_18750</name>
</gene>
<dbReference type="Pfam" id="PF04102">
    <property type="entry name" value="SlyX"/>
    <property type="match status" value="1"/>
</dbReference>
<reference evidence="2 3" key="1">
    <citation type="submission" date="2019-01" db="EMBL/GenBank/DDBJ databases">
        <title>Lacunisphaera sp. strain TWA-58.</title>
        <authorList>
            <person name="Chen W.-M."/>
        </authorList>
    </citation>
    <scope>NUCLEOTIDE SEQUENCE [LARGE SCALE GENOMIC DNA]</scope>
    <source>
        <strain evidence="2 3">TWA-58</strain>
    </source>
</reference>
<dbReference type="Proteomes" id="UP000290218">
    <property type="component" value="Unassembled WGS sequence"/>
</dbReference>
<evidence type="ECO:0000313" key="2">
    <source>
        <dbReference type="EMBL" id="RXK53726.1"/>
    </source>
</evidence>
<name>A0A4V1M644_9BACT</name>
<dbReference type="RefSeq" id="WP_129049698.1">
    <property type="nucleotide sequence ID" value="NZ_SDHX01000002.1"/>
</dbReference>
<dbReference type="AlphaFoldDB" id="A0A4V1M644"/>
<proteinExistence type="predicted"/>
<dbReference type="OrthoDB" id="285836at2"/>
<accession>A0A4V1M644</accession>
<dbReference type="EMBL" id="SDHX01000002">
    <property type="protein sequence ID" value="RXK53726.1"/>
    <property type="molecule type" value="Genomic_DNA"/>
</dbReference>
<protein>
    <submittedName>
        <fullName evidence="2">SlyX family protein</fullName>
    </submittedName>
</protein>
<feature type="region of interest" description="Disordered" evidence="1">
    <location>
        <begin position="45"/>
        <end position="66"/>
    </location>
</feature>
<dbReference type="InterPro" id="IPR007236">
    <property type="entry name" value="SlyX"/>
</dbReference>
<keyword evidence="3" id="KW-1185">Reference proteome</keyword>
<organism evidence="2 3">
    <name type="scientific">Oleiharenicola lentus</name>
    <dbReference type="NCBI Taxonomy" id="2508720"/>
    <lineage>
        <taxon>Bacteria</taxon>
        <taxon>Pseudomonadati</taxon>
        <taxon>Verrucomicrobiota</taxon>
        <taxon>Opitutia</taxon>
        <taxon>Opitutales</taxon>
        <taxon>Opitutaceae</taxon>
        <taxon>Oleiharenicola</taxon>
    </lineage>
</organism>
<sequence>MDDAERLTRLEERYAHLQRHQAEQDKVMLELTEEVARLRAELGVLRARDSSGGTAPEPTDERPPHY</sequence>
<evidence type="ECO:0000256" key="1">
    <source>
        <dbReference type="SAM" id="MobiDB-lite"/>
    </source>
</evidence>